<accession>A0A7J0DQ49</accession>
<dbReference type="Gene3D" id="3.40.50.2000">
    <property type="entry name" value="Glycogen Phosphorylase B"/>
    <property type="match status" value="2"/>
</dbReference>
<gene>
    <name evidence="7" type="ORF">Acr_00g0066410</name>
</gene>
<comment type="similarity">
    <text evidence="1 5">Belongs to the UDP-glycosyltransferase family.</text>
</comment>
<evidence type="ECO:0000256" key="6">
    <source>
        <dbReference type="RuleBase" id="RU362057"/>
    </source>
</evidence>
<keyword evidence="3 5" id="KW-0808">Transferase</keyword>
<dbReference type="FunFam" id="3.40.50.2000:FF:000071">
    <property type="entry name" value="Glycosyltransferase"/>
    <property type="match status" value="1"/>
</dbReference>
<dbReference type="OrthoDB" id="5835829at2759"/>
<dbReference type="FunFam" id="3.40.50.2000:FF:000047">
    <property type="entry name" value="Glycosyltransferase"/>
    <property type="match status" value="1"/>
</dbReference>
<organism evidence="7 8">
    <name type="scientific">Actinidia rufa</name>
    <dbReference type="NCBI Taxonomy" id="165716"/>
    <lineage>
        <taxon>Eukaryota</taxon>
        <taxon>Viridiplantae</taxon>
        <taxon>Streptophyta</taxon>
        <taxon>Embryophyta</taxon>
        <taxon>Tracheophyta</taxon>
        <taxon>Spermatophyta</taxon>
        <taxon>Magnoliopsida</taxon>
        <taxon>eudicotyledons</taxon>
        <taxon>Gunneridae</taxon>
        <taxon>Pentapetalae</taxon>
        <taxon>asterids</taxon>
        <taxon>Ericales</taxon>
        <taxon>Actinidiaceae</taxon>
        <taxon>Actinidia</taxon>
    </lineage>
</organism>
<keyword evidence="8" id="KW-1185">Reference proteome</keyword>
<keyword evidence="4" id="KW-0284">Flavonoid biosynthesis</keyword>
<keyword evidence="2 5" id="KW-0328">Glycosyltransferase</keyword>
<dbReference type="InterPro" id="IPR035595">
    <property type="entry name" value="UDP_glycos_trans_CS"/>
</dbReference>
<evidence type="ECO:0000256" key="2">
    <source>
        <dbReference type="ARBA" id="ARBA00022676"/>
    </source>
</evidence>
<protein>
    <recommendedName>
        <fullName evidence="6">Glycosyltransferase</fullName>
        <ecNumber evidence="6">2.4.1.-</ecNumber>
    </recommendedName>
</protein>
<dbReference type="PANTHER" id="PTHR48047">
    <property type="entry name" value="GLYCOSYLTRANSFERASE"/>
    <property type="match status" value="1"/>
</dbReference>
<proteinExistence type="inferred from homology"/>
<dbReference type="GO" id="GO:0009813">
    <property type="term" value="P:flavonoid biosynthetic process"/>
    <property type="evidence" value="ECO:0007669"/>
    <property type="project" value="UniProtKB-KW"/>
</dbReference>
<dbReference type="GO" id="GO:0035251">
    <property type="term" value="F:UDP-glucosyltransferase activity"/>
    <property type="evidence" value="ECO:0007669"/>
    <property type="project" value="TreeGrafter"/>
</dbReference>
<dbReference type="CDD" id="cd03784">
    <property type="entry name" value="GT1_Gtf-like"/>
    <property type="match status" value="1"/>
</dbReference>
<dbReference type="AlphaFoldDB" id="A0A7J0DQ49"/>
<evidence type="ECO:0000256" key="4">
    <source>
        <dbReference type="ARBA" id="ARBA00023241"/>
    </source>
</evidence>
<dbReference type="PROSITE" id="PS00375">
    <property type="entry name" value="UDPGT"/>
    <property type="match status" value="1"/>
</dbReference>
<reference evidence="8" key="1">
    <citation type="submission" date="2019-07" db="EMBL/GenBank/DDBJ databases">
        <title>De Novo Assembly of kiwifruit Actinidia rufa.</title>
        <authorList>
            <person name="Sugita-Konishi S."/>
            <person name="Sato K."/>
            <person name="Mori E."/>
            <person name="Abe Y."/>
            <person name="Kisaki G."/>
            <person name="Hamano K."/>
            <person name="Suezawa K."/>
            <person name="Otani M."/>
            <person name="Fukuda T."/>
            <person name="Manabe T."/>
            <person name="Gomi K."/>
            <person name="Tabuchi M."/>
            <person name="Akimitsu K."/>
            <person name="Kataoka I."/>
        </authorList>
    </citation>
    <scope>NUCLEOTIDE SEQUENCE [LARGE SCALE GENOMIC DNA]</scope>
    <source>
        <strain evidence="8">cv. Fuchu</strain>
    </source>
</reference>
<dbReference type="EC" id="2.4.1.-" evidence="6"/>
<comment type="caution">
    <text evidence="7">The sequence shown here is derived from an EMBL/GenBank/DDBJ whole genome shotgun (WGS) entry which is preliminary data.</text>
</comment>
<dbReference type="Pfam" id="PF00201">
    <property type="entry name" value="UDPGT"/>
    <property type="match status" value="1"/>
</dbReference>
<dbReference type="EMBL" id="BJWL01000339">
    <property type="protein sequence ID" value="GFS40052.1"/>
    <property type="molecule type" value="Genomic_DNA"/>
</dbReference>
<evidence type="ECO:0000313" key="7">
    <source>
        <dbReference type="EMBL" id="GFS40052.1"/>
    </source>
</evidence>
<evidence type="ECO:0000256" key="3">
    <source>
        <dbReference type="ARBA" id="ARBA00022679"/>
    </source>
</evidence>
<dbReference type="InterPro" id="IPR002213">
    <property type="entry name" value="UDP_glucos_trans"/>
</dbReference>
<name>A0A7J0DQ49_9ERIC</name>
<sequence length="484" mass="54524">MDSRPPKLHIYFFPMMAYGHMIPIVDMARLFAGCGVRTTIILTPLNAAHLSKTIEKDRELGLDMSIQLISFPSDEVGLPEGCENLSSITSPEMTPKVYKATELLQQAFEKLLEEECPDCLVADVFFPWATEVASKFGIPRLVFHGTSAYALCIYHVMHHQQPYKNVESDSDIFTVPDLPDTIKLTRRQLPDHIRDGTENVLTRLIERVMEAEAASYGVVVNSFRELEPAYAEHYKKVIGRKVWHIGPVSLSNRDNEDKARRGNKTSIDEHECLNWLASKKPNSVLYVCFGSLSNFSAAQLLEIAMGLEASGQQFIWVVRKGKTKEEEEKEEWLPAFEQRLEGKGLIIRGWAPQVLILDHEAVGGFMTHCGWNSMLEGVTAGVPMIAWPLFAEQFYNEKLVTDILRVGVAVGAQEWCRWPEDSKIYVKKEDLEKAVTQLMDGEEAEEIRSRAKALGAMAKKAVEKGGSSYSDVSDLLEELKLNRN</sequence>
<evidence type="ECO:0000256" key="1">
    <source>
        <dbReference type="ARBA" id="ARBA00009995"/>
    </source>
</evidence>
<dbReference type="PANTHER" id="PTHR48047:SF45">
    <property type="entry name" value="SCOPOLETIN GLUCOSYLTRANSFERASE-LIKE"/>
    <property type="match status" value="1"/>
</dbReference>
<dbReference type="SUPFAM" id="SSF53756">
    <property type="entry name" value="UDP-Glycosyltransferase/glycogen phosphorylase"/>
    <property type="match status" value="1"/>
</dbReference>
<evidence type="ECO:0000313" key="8">
    <source>
        <dbReference type="Proteomes" id="UP000585474"/>
    </source>
</evidence>
<evidence type="ECO:0000256" key="5">
    <source>
        <dbReference type="RuleBase" id="RU003718"/>
    </source>
</evidence>
<dbReference type="Proteomes" id="UP000585474">
    <property type="component" value="Unassembled WGS sequence"/>
</dbReference>